<keyword evidence="1" id="KW-1185">Reference proteome</keyword>
<proteinExistence type="predicted"/>
<name>A0A9C6TIK3_ARADU</name>
<dbReference type="GeneID" id="110279954"/>
<dbReference type="RefSeq" id="XP_052117090.1">
    <property type="nucleotide sequence ID" value="XM_052261130.1"/>
</dbReference>
<protein>
    <submittedName>
        <fullName evidence="2">Uncharacterized protein LOC110279954 isoform X1</fullName>
    </submittedName>
</protein>
<gene>
    <name evidence="2" type="primary">LOC110279954</name>
</gene>
<evidence type="ECO:0000313" key="1">
    <source>
        <dbReference type="Proteomes" id="UP000515211"/>
    </source>
</evidence>
<reference evidence="2" key="2">
    <citation type="submission" date="2025-08" db="UniProtKB">
        <authorList>
            <consortium name="RefSeq"/>
        </authorList>
    </citation>
    <scope>IDENTIFICATION</scope>
    <source>
        <tissue evidence="2">Whole plant</tissue>
    </source>
</reference>
<dbReference type="AlphaFoldDB" id="A0A9C6TIK3"/>
<reference evidence="1" key="1">
    <citation type="journal article" date="2016" name="Nat. Genet.">
        <title>The genome sequences of Arachis duranensis and Arachis ipaensis, the diploid ancestors of cultivated peanut.</title>
        <authorList>
            <person name="Bertioli D.J."/>
            <person name="Cannon S.B."/>
            <person name="Froenicke L."/>
            <person name="Huang G."/>
            <person name="Farmer A.D."/>
            <person name="Cannon E.K."/>
            <person name="Liu X."/>
            <person name="Gao D."/>
            <person name="Clevenger J."/>
            <person name="Dash S."/>
            <person name="Ren L."/>
            <person name="Moretzsohn M.C."/>
            <person name="Shirasawa K."/>
            <person name="Huang W."/>
            <person name="Vidigal B."/>
            <person name="Abernathy B."/>
            <person name="Chu Y."/>
            <person name="Niederhuth C.E."/>
            <person name="Umale P."/>
            <person name="Araujo A.C."/>
            <person name="Kozik A."/>
            <person name="Kim K.D."/>
            <person name="Burow M.D."/>
            <person name="Varshney R.K."/>
            <person name="Wang X."/>
            <person name="Zhang X."/>
            <person name="Barkley N."/>
            <person name="Guimaraes P.M."/>
            <person name="Isobe S."/>
            <person name="Guo B."/>
            <person name="Liao B."/>
            <person name="Stalker H.T."/>
            <person name="Schmitz R.J."/>
            <person name="Scheffler B.E."/>
            <person name="Leal-Bertioli S.C."/>
            <person name="Xun X."/>
            <person name="Jackson S.A."/>
            <person name="Michelmore R."/>
            <person name="Ozias-Akins P."/>
        </authorList>
    </citation>
    <scope>NUCLEOTIDE SEQUENCE [LARGE SCALE GENOMIC DNA]</scope>
    <source>
        <strain evidence="1">cv. V14167</strain>
    </source>
</reference>
<sequence length="131" mass="15534">MSWRVQKIRPEVPPLLPSSRSWFLWIPIYSKDLPTESETVIPYVHSMKQAHKILRTVISPRLICSKLLRYLQQLQLGQWQLTILGWPQIRSINVLLVEIHLCIFQHGCLHLGICLQVCDHDCRILPWHYYL</sequence>
<accession>A0A9C6TIK3</accession>
<organism evidence="1 2">
    <name type="scientific">Arachis duranensis</name>
    <name type="common">Wild peanut</name>
    <dbReference type="NCBI Taxonomy" id="130453"/>
    <lineage>
        <taxon>Eukaryota</taxon>
        <taxon>Viridiplantae</taxon>
        <taxon>Streptophyta</taxon>
        <taxon>Embryophyta</taxon>
        <taxon>Tracheophyta</taxon>
        <taxon>Spermatophyta</taxon>
        <taxon>Magnoliopsida</taxon>
        <taxon>eudicotyledons</taxon>
        <taxon>Gunneridae</taxon>
        <taxon>Pentapetalae</taxon>
        <taxon>rosids</taxon>
        <taxon>fabids</taxon>
        <taxon>Fabales</taxon>
        <taxon>Fabaceae</taxon>
        <taxon>Papilionoideae</taxon>
        <taxon>50 kb inversion clade</taxon>
        <taxon>dalbergioids sensu lato</taxon>
        <taxon>Dalbergieae</taxon>
        <taxon>Pterocarpus clade</taxon>
        <taxon>Arachis</taxon>
    </lineage>
</organism>
<evidence type="ECO:0000313" key="2">
    <source>
        <dbReference type="RefSeq" id="XP_052117090.1"/>
    </source>
</evidence>
<dbReference type="Proteomes" id="UP000515211">
    <property type="component" value="Chromosome 4"/>
</dbReference>